<protein>
    <submittedName>
        <fullName evidence="2">2-hydroxyacyl-CoA dehydratase</fullName>
    </submittedName>
</protein>
<evidence type="ECO:0000256" key="1">
    <source>
        <dbReference type="SAM" id="MobiDB-lite"/>
    </source>
</evidence>
<gene>
    <name evidence="2" type="ORF">IAB67_03455</name>
</gene>
<sequence length="438" mass="48177">MEQFPQFKPEMKKTHTLLMPQMCTYHFRMIRNLLVAQGYKVELLETTGPQIAQEGLKYVHNDTCYPALLVIGQMIDALKSGKYDLDHTALIITQTGGGCRASNYIYLLRHALKSAGFGQVPVASINFSGLEKGSGFSMTPKMMLQLITAVYYGDLLMLLRNQTAPYEKTSGQSDSLCDKWVEVLSGQIAGMHGLFPGGMKQNFERMAAEFAAVPVDRVPRVKVGVVGEIYVKYAPLGNNDLQKFLESEGCEVCMPGLLGFLLYCVCNGWIDVELYGGSRGKAMGMRALTDILCRQEEKMHDIARKHGFWAPSSFLHTKALGEKIIGQGSKMGEGWLLPAEMMELCDSGFLNIVCAQPFGCLPNHIVGKGMVSKIRKIYPDSNIVAVDYDPGATKVNQENRIKLMLAVAREKLEQQTAAPALQPAAAQEREPAAASSST</sequence>
<organism evidence="2 3">
    <name type="scientific">Candidatus Ventrousia excrementavium</name>
    <dbReference type="NCBI Taxonomy" id="2840961"/>
    <lineage>
        <taxon>Bacteria</taxon>
        <taxon>Bacillati</taxon>
        <taxon>Bacillota</taxon>
        <taxon>Clostridia</taxon>
        <taxon>Eubacteriales</taxon>
        <taxon>Clostridiaceae</taxon>
        <taxon>Clostridiaceae incertae sedis</taxon>
        <taxon>Candidatus Ventrousia</taxon>
    </lineage>
</organism>
<evidence type="ECO:0000313" key="2">
    <source>
        <dbReference type="EMBL" id="HIU43336.1"/>
    </source>
</evidence>
<reference evidence="2" key="2">
    <citation type="journal article" date="2021" name="PeerJ">
        <title>Extensive microbial diversity within the chicken gut microbiome revealed by metagenomics and culture.</title>
        <authorList>
            <person name="Gilroy R."/>
            <person name="Ravi A."/>
            <person name="Getino M."/>
            <person name="Pursley I."/>
            <person name="Horton D.L."/>
            <person name="Alikhan N.F."/>
            <person name="Baker D."/>
            <person name="Gharbi K."/>
            <person name="Hall N."/>
            <person name="Watson M."/>
            <person name="Adriaenssens E.M."/>
            <person name="Foster-Nyarko E."/>
            <person name="Jarju S."/>
            <person name="Secka A."/>
            <person name="Antonio M."/>
            <person name="Oren A."/>
            <person name="Chaudhuri R.R."/>
            <person name="La Ragione R."/>
            <person name="Hildebrand F."/>
            <person name="Pallen M.J."/>
        </authorList>
    </citation>
    <scope>NUCLEOTIDE SEQUENCE</scope>
    <source>
        <strain evidence="2">CHK191-8634</strain>
    </source>
</reference>
<name>A0A9D1IV64_9CLOT</name>
<reference evidence="2" key="1">
    <citation type="submission" date="2020-10" db="EMBL/GenBank/DDBJ databases">
        <authorList>
            <person name="Gilroy R."/>
        </authorList>
    </citation>
    <scope>NUCLEOTIDE SEQUENCE</scope>
    <source>
        <strain evidence="2">CHK191-8634</strain>
    </source>
</reference>
<dbReference type="PANTHER" id="PTHR32329:SF4">
    <property type="entry name" value="ACTIVATOR OF 2-HYDROXYACYL-COA DEHYDRATASE"/>
    <property type="match status" value="1"/>
</dbReference>
<dbReference type="EMBL" id="DVMR01000033">
    <property type="protein sequence ID" value="HIU43336.1"/>
    <property type="molecule type" value="Genomic_DNA"/>
</dbReference>
<dbReference type="InterPro" id="IPR051805">
    <property type="entry name" value="Dehydratase_Activator_Redct"/>
</dbReference>
<dbReference type="Proteomes" id="UP000824073">
    <property type="component" value="Unassembled WGS sequence"/>
</dbReference>
<comment type="caution">
    <text evidence="2">The sequence shown here is derived from an EMBL/GenBank/DDBJ whole genome shotgun (WGS) entry which is preliminary data.</text>
</comment>
<feature type="region of interest" description="Disordered" evidence="1">
    <location>
        <begin position="417"/>
        <end position="438"/>
    </location>
</feature>
<feature type="compositionally biased region" description="Low complexity" evidence="1">
    <location>
        <begin position="417"/>
        <end position="426"/>
    </location>
</feature>
<dbReference type="AlphaFoldDB" id="A0A9D1IV64"/>
<evidence type="ECO:0000313" key="3">
    <source>
        <dbReference type="Proteomes" id="UP000824073"/>
    </source>
</evidence>
<proteinExistence type="predicted"/>
<dbReference type="PANTHER" id="PTHR32329">
    <property type="entry name" value="BIFUNCTIONAL PROTEIN [INCLUDES 2-HYDROXYACYL-COA DEHYDRATASE (N-TER) AND ITS ACTIVATOR DOMAIN (C_TERM)-RELATED"/>
    <property type="match status" value="1"/>
</dbReference>
<accession>A0A9D1IV64</accession>